<protein>
    <submittedName>
        <fullName evidence="2">Uncharacterized protein</fullName>
    </submittedName>
</protein>
<feature type="compositionally biased region" description="Low complexity" evidence="1">
    <location>
        <begin position="48"/>
        <end position="61"/>
    </location>
</feature>
<dbReference type="EMBL" id="JAOYFB010000039">
    <property type="protein sequence ID" value="KAK4030736.1"/>
    <property type="molecule type" value="Genomic_DNA"/>
</dbReference>
<keyword evidence="3" id="KW-1185">Reference proteome</keyword>
<sequence length="168" mass="18523">MIRTSHTAVIVAAQKAAQEAELKAKLILEASQIRKEKEKLRLQEEALAKTTQKPSSQASSPEPQPGPSKIPTLRPQTLLERINQEIKAQTIPKPVPIATRSTASTPRKLYPRIVPAEKNREEIEFEKESYGGISTLYSSSGFSLGDLLGPTVFGGKHCLDLLESLYEM</sequence>
<reference evidence="2 3" key="1">
    <citation type="journal article" date="2023" name="Nucleic Acids Res.">
        <title>The hologenome of Daphnia magna reveals possible DNA methylation and microbiome-mediated evolution of the host genome.</title>
        <authorList>
            <person name="Chaturvedi A."/>
            <person name="Li X."/>
            <person name="Dhandapani V."/>
            <person name="Marshall H."/>
            <person name="Kissane S."/>
            <person name="Cuenca-Cambronero M."/>
            <person name="Asole G."/>
            <person name="Calvet F."/>
            <person name="Ruiz-Romero M."/>
            <person name="Marangio P."/>
            <person name="Guigo R."/>
            <person name="Rago D."/>
            <person name="Mirbahai L."/>
            <person name="Eastwood N."/>
            <person name="Colbourne J.K."/>
            <person name="Zhou J."/>
            <person name="Mallon E."/>
            <person name="Orsini L."/>
        </authorList>
    </citation>
    <scope>NUCLEOTIDE SEQUENCE [LARGE SCALE GENOMIC DNA]</scope>
    <source>
        <strain evidence="2">LRV0_1</strain>
    </source>
</reference>
<evidence type="ECO:0000313" key="3">
    <source>
        <dbReference type="Proteomes" id="UP001234178"/>
    </source>
</evidence>
<gene>
    <name evidence="2" type="ORF">OUZ56_024075</name>
</gene>
<evidence type="ECO:0000256" key="1">
    <source>
        <dbReference type="SAM" id="MobiDB-lite"/>
    </source>
</evidence>
<evidence type="ECO:0000313" key="2">
    <source>
        <dbReference type="EMBL" id="KAK4030736.1"/>
    </source>
</evidence>
<accession>A0ABR0B040</accession>
<feature type="region of interest" description="Disordered" evidence="1">
    <location>
        <begin position="42"/>
        <end position="75"/>
    </location>
</feature>
<organism evidence="2 3">
    <name type="scientific">Daphnia magna</name>
    <dbReference type="NCBI Taxonomy" id="35525"/>
    <lineage>
        <taxon>Eukaryota</taxon>
        <taxon>Metazoa</taxon>
        <taxon>Ecdysozoa</taxon>
        <taxon>Arthropoda</taxon>
        <taxon>Crustacea</taxon>
        <taxon>Branchiopoda</taxon>
        <taxon>Diplostraca</taxon>
        <taxon>Cladocera</taxon>
        <taxon>Anomopoda</taxon>
        <taxon>Daphniidae</taxon>
        <taxon>Daphnia</taxon>
    </lineage>
</organism>
<dbReference type="Proteomes" id="UP001234178">
    <property type="component" value="Unassembled WGS sequence"/>
</dbReference>
<proteinExistence type="predicted"/>
<comment type="caution">
    <text evidence="2">The sequence shown here is derived from an EMBL/GenBank/DDBJ whole genome shotgun (WGS) entry which is preliminary data.</text>
</comment>
<name>A0ABR0B040_9CRUS</name>